<dbReference type="EMBL" id="JACGCI010000012">
    <property type="protein sequence ID" value="KAF6760600.1"/>
    <property type="molecule type" value="Genomic_DNA"/>
</dbReference>
<organism evidence="1 2">
    <name type="scientific">Ephemerocybe angulata</name>
    <dbReference type="NCBI Taxonomy" id="980116"/>
    <lineage>
        <taxon>Eukaryota</taxon>
        <taxon>Fungi</taxon>
        <taxon>Dikarya</taxon>
        <taxon>Basidiomycota</taxon>
        <taxon>Agaricomycotina</taxon>
        <taxon>Agaricomycetes</taxon>
        <taxon>Agaricomycetidae</taxon>
        <taxon>Agaricales</taxon>
        <taxon>Agaricineae</taxon>
        <taxon>Psathyrellaceae</taxon>
        <taxon>Ephemerocybe</taxon>
    </lineage>
</organism>
<sequence>YRQNTIRPTPGYSNDPWSVHRYAILPPNQPFGRNTGRDSEHRVDCCGTGLPDLWWKRQENVKVTLLGKQGFILNR</sequence>
<protein>
    <submittedName>
        <fullName evidence="1">Uncharacterized protein</fullName>
    </submittedName>
</protein>
<proteinExistence type="predicted"/>
<keyword evidence="2" id="KW-1185">Reference proteome</keyword>
<comment type="caution">
    <text evidence="1">The sequence shown here is derived from an EMBL/GenBank/DDBJ whole genome shotgun (WGS) entry which is preliminary data.</text>
</comment>
<evidence type="ECO:0000313" key="1">
    <source>
        <dbReference type="EMBL" id="KAF6760600.1"/>
    </source>
</evidence>
<reference evidence="1 2" key="1">
    <citation type="submission" date="2020-07" db="EMBL/GenBank/DDBJ databases">
        <title>Comparative genomics of pyrophilous fungi reveals a link between fire events and developmental genes.</title>
        <authorList>
            <consortium name="DOE Joint Genome Institute"/>
            <person name="Steindorff A.S."/>
            <person name="Carver A."/>
            <person name="Calhoun S."/>
            <person name="Stillman K."/>
            <person name="Liu H."/>
            <person name="Lipzen A."/>
            <person name="Pangilinan J."/>
            <person name="Labutti K."/>
            <person name="Bruns T.D."/>
            <person name="Grigoriev I.V."/>
        </authorList>
    </citation>
    <scope>NUCLEOTIDE SEQUENCE [LARGE SCALE GENOMIC DNA]</scope>
    <source>
        <strain evidence="1 2">CBS 144469</strain>
    </source>
</reference>
<dbReference type="Proteomes" id="UP000521943">
    <property type="component" value="Unassembled WGS sequence"/>
</dbReference>
<gene>
    <name evidence="1" type="ORF">DFP72DRAFT_778093</name>
</gene>
<feature type="non-terminal residue" evidence="1">
    <location>
        <position position="75"/>
    </location>
</feature>
<feature type="non-terminal residue" evidence="1">
    <location>
        <position position="1"/>
    </location>
</feature>
<evidence type="ECO:0000313" key="2">
    <source>
        <dbReference type="Proteomes" id="UP000521943"/>
    </source>
</evidence>
<dbReference type="OrthoDB" id="10064318at2759"/>
<dbReference type="AlphaFoldDB" id="A0A8H6I7Z1"/>
<accession>A0A8H6I7Z1</accession>
<name>A0A8H6I7Z1_9AGAR</name>